<feature type="transmembrane region" description="Helical" evidence="1">
    <location>
        <begin position="164"/>
        <end position="186"/>
    </location>
</feature>
<feature type="transmembrane region" description="Helical" evidence="1">
    <location>
        <begin position="47"/>
        <end position="70"/>
    </location>
</feature>
<keyword evidence="1" id="KW-1133">Transmembrane helix</keyword>
<keyword evidence="1" id="KW-0812">Transmembrane</keyword>
<feature type="transmembrane region" description="Helical" evidence="1">
    <location>
        <begin position="82"/>
        <end position="99"/>
    </location>
</feature>
<dbReference type="InterPro" id="IPR010640">
    <property type="entry name" value="Low_temperature_requirement_A"/>
</dbReference>
<feature type="transmembrane region" description="Helical" evidence="1">
    <location>
        <begin position="140"/>
        <end position="158"/>
    </location>
</feature>
<feature type="transmembrane region" description="Helical" evidence="1">
    <location>
        <begin position="105"/>
        <end position="128"/>
    </location>
</feature>
<feature type="transmembrane region" description="Helical" evidence="1">
    <location>
        <begin position="341"/>
        <end position="371"/>
    </location>
</feature>
<name>A0A8J3Z069_9ACTN</name>
<evidence type="ECO:0000313" key="3">
    <source>
        <dbReference type="Proteomes" id="UP000612585"/>
    </source>
</evidence>
<feature type="transmembrane region" description="Helical" evidence="1">
    <location>
        <begin position="305"/>
        <end position="329"/>
    </location>
</feature>
<accession>A0A8J3Z069</accession>
<reference evidence="2" key="1">
    <citation type="submission" date="2021-01" db="EMBL/GenBank/DDBJ databases">
        <title>Whole genome shotgun sequence of Virgisporangium aurantiacum NBRC 16421.</title>
        <authorList>
            <person name="Komaki H."/>
            <person name="Tamura T."/>
        </authorList>
    </citation>
    <scope>NUCLEOTIDE SEQUENCE</scope>
    <source>
        <strain evidence="2">NBRC 16421</strain>
    </source>
</reference>
<dbReference type="PANTHER" id="PTHR36840:SF1">
    <property type="entry name" value="BLL5714 PROTEIN"/>
    <property type="match status" value="1"/>
</dbReference>
<proteinExistence type="predicted"/>
<protein>
    <submittedName>
        <fullName evidence="2">Low temperature requirement protein A</fullName>
    </submittedName>
</protein>
<dbReference type="EMBL" id="BOPG01000003">
    <property type="protein sequence ID" value="GIJ52920.1"/>
    <property type="molecule type" value="Genomic_DNA"/>
</dbReference>
<dbReference type="RefSeq" id="WP_203986430.1">
    <property type="nucleotide sequence ID" value="NZ_BOPG01000003.1"/>
</dbReference>
<feature type="transmembrane region" description="Helical" evidence="1">
    <location>
        <begin position="271"/>
        <end position="290"/>
    </location>
</feature>
<dbReference type="Proteomes" id="UP000612585">
    <property type="component" value="Unassembled WGS sequence"/>
</dbReference>
<keyword evidence="3" id="KW-1185">Reference proteome</keyword>
<dbReference type="AlphaFoldDB" id="A0A8J3Z069"/>
<gene>
    <name evidence="2" type="ORF">Vau01_004360</name>
</gene>
<sequence>MTAEPAETPTAEETGQVRVSTLELFFDLVFVFTITQLTEVLADHLDLIGVVRVTLMLGVIWWMYSAYAWLTNAMTPSSPLRRVLLLVGMGSFLAVALAVPDAFGAAGWLFGLGYLVVNLVHTGAFALAGGEGVLRALRGGLALLNLLSSSLVLAGGILTGPWRYGLWALAFAIQAATPYLSPIGGFSIAAGHFVERHGLVVIIALGESIIAIGVGVRGYDLGLSIVFGAMLVLTVLYYMYWVYFGGDDERAEHVLAATADPTRRAYRAVHAFGWAHIPMLLGIVAFAAGVKKIIGHPFDAAKIEYALAVAGGVLLYLIGHAVFLLVLGLGRLRYALMCGVLIPLVALPLGLVSAALMLGAIIVVFAVSWFVEAGGPRPVLRAWRAGDTPGPHSG</sequence>
<evidence type="ECO:0000256" key="1">
    <source>
        <dbReference type="SAM" id="Phobius"/>
    </source>
</evidence>
<comment type="caution">
    <text evidence="2">The sequence shown here is derived from an EMBL/GenBank/DDBJ whole genome shotgun (WGS) entry which is preliminary data.</text>
</comment>
<dbReference type="PANTHER" id="PTHR36840">
    <property type="entry name" value="BLL5714 PROTEIN"/>
    <property type="match status" value="1"/>
</dbReference>
<evidence type="ECO:0000313" key="2">
    <source>
        <dbReference type="EMBL" id="GIJ52920.1"/>
    </source>
</evidence>
<organism evidence="2 3">
    <name type="scientific">Virgisporangium aurantiacum</name>
    <dbReference type="NCBI Taxonomy" id="175570"/>
    <lineage>
        <taxon>Bacteria</taxon>
        <taxon>Bacillati</taxon>
        <taxon>Actinomycetota</taxon>
        <taxon>Actinomycetes</taxon>
        <taxon>Micromonosporales</taxon>
        <taxon>Micromonosporaceae</taxon>
        <taxon>Virgisporangium</taxon>
    </lineage>
</organism>
<feature type="transmembrane region" description="Helical" evidence="1">
    <location>
        <begin position="198"/>
        <end position="216"/>
    </location>
</feature>
<feature type="transmembrane region" description="Helical" evidence="1">
    <location>
        <begin position="222"/>
        <end position="243"/>
    </location>
</feature>
<keyword evidence="1" id="KW-0472">Membrane</keyword>
<dbReference type="Pfam" id="PF06772">
    <property type="entry name" value="LtrA"/>
    <property type="match status" value="1"/>
</dbReference>